<proteinExistence type="predicted"/>
<protein>
    <submittedName>
        <fullName evidence="1">Uncharacterized protein</fullName>
    </submittedName>
</protein>
<accession>A0A6N2M9J5</accession>
<evidence type="ECO:0000313" key="1">
    <source>
        <dbReference type="EMBL" id="VFU50818.1"/>
    </source>
</evidence>
<gene>
    <name evidence="1" type="ORF">SVIM_LOCUS339960</name>
</gene>
<sequence>MVVQDTHISSVFGKMTPKLQDVAKLIGFQRDGILRQAMEAQYSDISNTETIRKKIGHKGF</sequence>
<dbReference type="EMBL" id="CAADRP010001741">
    <property type="protein sequence ID" value="VFU50818.1"/>
    <property type="molecule type" value="Genomic_DNA"/>
</dbReference>
<reference evidence="1" key="1">
    <citation type="submission" date="2019-03" db="EMBL/GenBank/DDBJ databases">
        <authorList>
            <person name="Mank J."/>
            <person name="Almeida P."/>
        </authorList>
    </citation>
    <scope>NUCLEOTIDE SEQUENCE</scope>
    <source>
        <strain evidence="1">78183</strain>
    </source>
</reference>
<dbReference type="AlphaFoldDB" id="A0A6N2M9J5"/>
<name>A0A6N2M9J5_SALVM</name>
<organism evidence="1">
    <name type="scientific">Salix viminalis</name>
    <name type="common">Common osier</name>
    <name type="synonym">Basket willow</name>
    <dbReference type="NCBI Taxonomy" id="40686"/>
    <lineage>
        <taxon>Eukaryota</taxon>
        <taxon>Viridiplantae</taxon>
        <taxon>Streptophyta</taxon>
        <taxon>Embryophyta</taxon>
        <taxon>Tracheophyta</taxon>
        <taxon>Spermatophyta</taxon>
        <taxon>Magnoliopsida</taxon>
        <taxon>eudicotyledons</taxon>
        <taxon>Gunneridae</taxon>
        <taxon>Pentapetalae</taxon>
        <taxon>rosids</taxon>
        <taxon>fabids</taxon>
        <taxon>Malpighiales</taxon>
        <taxon>Salicaceae</taxon>
        <taxon>Saliceae</taxon>
        <taxon>Salix</taxon>
    </lineage>
</organism>